<accession>A0ABR1RD01</accession>
<gene>
    <name evidence="2" type="ORF">PG991_011022</name>
</gene>
<feature type="region of interest" description="Disordered" evidence="1">
    <location>
        <begin position="94"/>
        <end position="123"/>
    </location>
</feature>
<name>A0ABR1RD01_9PEZI</name>
<sequence length="301" mass="33080">MPGKRTASRTKHYGHIGHRREGLVAIPEEEVEGDTQMGPGYSRAVEHTISIASSDSPSPSSSSTATTATIRCIERGMTQLREWDSTSMAKDNTFYDHRDTSPPETQKIIPPQTRKGGREHRPVTLRWESPKSTIQLEDLLFGIGSQFDDMTLSPRQLSCIDFACDQNPDDRPQPPGPSLSSSMAPTAGGPDALTMQPQDMTPAHHHEDADEDTILLVDKADVSSRSSLLPVASAAPRPKPAPSYLRRLSGTLASTMRRVCAGLWNLVRWKVCNGVRVHRRPRRQQGGLEKRGGRGGVIYLV</sequence>
<reference evidence="2 3" key="1">
    <citation type="submission" date="2023-01" db="EMBL/GenBank/DDBJ databases">
        <title>Analysis of 21 Apiospora genomes using comparative genomics revels a genus with tremendous synthesis potential of carbohydrate active enzymes and secondary metabolites.</title>
        <authorList>
            <person name="Sorensen T."/>
        </authorList>
    </citation>
    <scope>NUCLEOTIDE SEQUENCE [LARGE SCALE GENOMIC DNA]</scope>
    <source>
        <strain evidence="2 3">CBS 20057</strain>
    </source>
</reference>
<evidence type="ECO:0000256" key="1">
    <source>
        <dbReference type="SAM" id="MobiDB-lite"/>
    </source>
</evidence>
<comment type="caution">
    <text evidence="2">The sequence shown here is derived from an EMBL/GenBank/DDBJ whole genome shotgun (WGS) entry which is preliminary data.</text>
</comment>
<dbReference type="EMBL" id="JAQQWI010000016">
    <property type="protein sequence ID" value="KAK8008471.1"/>
    <property type="molecule type" value="Genomic_DNA"/>
</dbReference>
<dbReference type="Proteomes" id="UP001396898">
    <property type="component" value="Unassembled WGS sequence"/>
</dbReference>
<feature type="region of interest" description="Disordered" evidence="1">
    <location>
        <begin position="163"/>
        <end position="208"/>
    </location>
</feature>
<protein>
    <submittedName>
        <fullName evidence="2">Uncharacterized protein</fullName>
    </submittedName>
</protein>
<proteinExistence type="predicted"/>
<keyword evidence="3" id="KW-1185">Reference proteome</keyword>
<organism evidence="2 3">
    <name type="scientific">Apiospora marii</name>
    <dbReference type="NCBI Taxonomy" id="335849"/>
    <lineage>
        <taxon>Eukaryota</taxon>
        <taxon>Fungi</taxon>
        <taxon>Dikarya</taxon>
        <taxon>Ascomycota</taxon>
        <taxon>Pezizomycotina</taxon>
        <taxon>Sordariomycetes</taxon>
        <taxon>Xylariomycetidae</taxon>
        <taxon>Amphisphaeriales</taxon>
        <taxon>Apiosporaceae</taxon>
        <taxon>Apiospora</taxon>
    </lineage>
</organism>
<evidence type="ECO:0000313" key="3">
    <source>
        <dbReference type="Proteomes" id="UP001396898"/>
    </source>
</evidence>
<evidence type="ECO:0000313" key="2">
    <source>
        <dbReference type="EMBL" id="KAK8008471.1"/>
    </source>
</evidence>